<feature type="domain" description="Putative sugar diacid recognition" evidence="1">
    <location>
        <begin position="3"/>
        <end position="132"/>
    </location>
</feature>
<dbReference type="InterPro" id="IPR042070">
    <property type="entry name" value="PucR_C-HTH_sf"/>
</dbReference>
<feature type="domain" description="PucR C-terminal helix-turn-helix" evidence="2">
    <location>
        <begin position="282"/>
        <end position="336"/>
    </location>
</feature>
<sequence>MRIDNVLAQKISDKVMTVIPYNVNIMNEEGLIIGSGEKERINTYHEGAINSIEQSRMITIYKTDHSSKPGVNIPIYFRNRIIGVIGISGDHKIVGSFAELVRVTAELLINQEFLFYERRIKEQMKEEFLYQWVFRQDDYDESFTSNAETFGIVLNIPRMAIIVKRKQVREMTLTDQEYSLRYNQHMVLYIVPENSDFIRRLEASNLAKGTLVGIGGSYTHLAKSIQEAQRAIEIADKMGLSIIYCYYNEVQFIDYLTNRDGDLHHIVTIIEKMNNSTKGKELIETLLSYVKHNGDMNEIAADLHIHRNSLSYRLQKIETLTEKNPKHFIELFELFTGYILYKFLSDSGNTSD</sequence>
<keyword evidence="4" id="KW-1185">Reference proteome</keyword>
<dbReference type="Pfam" id="PF13556">
    <property type="entry name" value="HTH_30"/>
    <property type="match status" value="1"/>
</dbReference>
<dbReference type="Proteomes" id="UP000679247">
    <property type="component" value="Chromosome"/>
</dbReference>
<accession>A0ABX8F6N3</accession>
<dbReference type="EMBL" id="CP071709">
    <property type="protein sequence ID" value="QVY59755.1"/>
    <property type="molecule type" value="Genomic_DNA"/>
</dbReference>
<protein>
    <submittedName>
        <fullName evidence="3">Helix-turn-helix domain-containing protein</fullName>
    </submittedName>
</protein>
<dbReference type="Gene3D" id="1.10.10.2840">
    <property type="entry name" value="PucR C-terminal helix-turn-helix domain"/>
    <property type="match status" value="1"/>
</dbReference>
<dbReference type="PANTHER" id="PTHR33744">
    <property type="entry name" value="CARBOHYDRATE DIACID REGULATOR"/>
    <property type="match status" value="1"/>
</dbReference>
<dbReference type="Pfam" id="PF05651">
    <property type="entry name" value="Diacid_rec"/>
    <property type="match status" value="1"/>
</dbReference>
<gene>
    <name evidence="3" type="ORF">J1899_11820</name>
</gene>
<dbReference type="InterPro" id="IPR051448">
    <property type="entry name" value="CdaR-like_regulators"/>
</dbReference>
<dbReference type="InterPro" id="IPR008599">
    <property type="entry name" value="Diacid_rec"/>
</dbReference>
<dbReference type="RefSeq" id="WP_214473869.1">
    <property type="nucleotide sequence ID" value="NZ_CANKUS010000004.1"/>
</dbReference>
<organism evidence="3 4">
    <name type="scientific">Cytobacillus gottheilii</name>
    <dbReference type="NCBI Taxonomy" id="859144"/>
    <lineage>
        <taxon>Bacteria</taxon>
        <taxon>Bacillati</taxon>
        <taxon>Bacillota</taxon>
        <taxon>Bacilli</taxon>
        <taxon>Bacillales</taxon>
        <taxon>Bacillaceae</taxon>
        <taxon>Cytobacillus</taxon>
    </lineage>
</organism>
<evidence type="ECO:0000259" key="2">
    <source>
        <dbReference type="Pfam" id="PF13556"/>
    </source>
</evidence>
<proteinExistence type="predicted"/>
<reference evidence="3 4" key="1">
    <citation type="submission" date="2021-03" db="EMBL/GenBank/DDBJ databases">
        <title>The first data on the complete genome of the tetrodotoxin-producing bacterium.</title>
        <authorList>
            <person name="Melnikova D.I."/>
            <person name="Nijland R."/>
            <person name="Magarlamov T.Y."/>
        </authorList>
    </citation>
    <scope>NUCLEOTIDE SEQUENCE [LARGE SCALE GENOMIC DNA]</scope>
    <source>
        <strain evidence="3 4">1839</strain>
    </source>
</reference>
<evidence type="ECO:0000259" key="1">
    <source>
        <dbReference type="Pfam" id="PF05651"/>
    </source>
</evidence>
<dbReference type="PANTHER" id="PTHR33744:SF15">
    <property type="entry name" value="CARBOHYDRATE DIACID REGULATOR"/>
    <property type="match status" value="1"/>
</dbReference>
<name>A0ABX8F6N3_9BACI</name>
<evidence type="ECO:0000313" key="3">
    <source>
        <dbReference type="EMBL" id="QVY59755.1"/>
    </source>
</evidence>
<dbReference type="InterPro" id="IPR025736">
    <property type="entry name" value="PucR_C-HTH_dom"/>
</dbReference>
<evidence type="ECO:0000313" key="4">
    <source>
        <dbReference type="Proteomes" id="UP000679247"/>
    </source>
</evidence>